<dbReference type="STRING" id="675511.GCA_000341735_01302"/>
<organism evidence="1 2">
    <name type="scientific">Methylotuvimicrobium buryatense</name>
    <name type="common">Methylomicrobium buryatense</name>
    <dbReference type="NCBI Taxonomy" id="95641"/>
    <lineage>
        <taxon>Bacteria</taxon>
        <taxon>Pseudomonadati</taxon>
        <taxon>Pseudomonadota</taxon>
        <taxon>Gammaproteobacteria</taxon>
        <taxon>Methylococcales</taxon>
        <taxon>Methylococcaceae</taxon>
        <taxon>Methylotuvimicrobium</taxon>
    </lineage>
</organism>
<protein>
    <submittedName>
        <fullName evidence="1">Uncharacterized protein</fullName>
    </submittedName>
</protein>
<sequence>MLVQDIPFALQISIVPEETSGCPVDFRSCKIDIHAIHSVHKGFASMELARAYMDVFTASFNEHPEAEFSSTMSIYCEYS</sequence>
<reference evidence="2" key="1">
    <citation type="journal article" date="2019" name="J. Bacteriol.">
        <title>A Mutagenic Screen Identifies a TonB-Dependent Receptor Required for the Lanthanide Metal Switch in the Type I Methanotroph 'Methylotuvimicrobium buryatense' 5GB1C.</title>
        <authorList>
            <person name="Groom J.D."/>
            <person name="Ford S.M."/>
            <person name="Pesesky M.W."/>
            <person name="Lidstrom M.E."/>
        </authorList>
    </citation>
    <scope>NUCLEOTIDE SEQUENCE [LARGE SCALE GENOMIC DNA]</scope>
    <source>
        <strain evidence="2">5GB1C</strain>
    </source>
</reference>
<evidence type="ECO:0000313" key="1">
    <source>
        <dbReference type="EMBL" id="QCW84766.1"/>
    </source>
</evidence>
<proteinExistence type="predicted"/>
<dbReference type="KEGG" id="mbur:EQU24_08625"/>
<dbReference type="EMBL" id="CP035467">
    <property type="protein sequence ID" value="QCW84766.1"/>
    <property type="molecule type" value="Genomic_DNA"/>
</dbReference>
<keyword evidence="2" id="KW-1185">Reference proteome</keyword>
<evidence type="ECO:0000313" key="2">
    <source>
        <dbReference type="Proteomes" id="UP000305881"/>
    </source>
</evidence>
<dbReference type="Proteomes" id="UP000305881">
    <property type="component" value="Chromosome"/>
</dbReference>
<gene>
    <name evidence="1" type="ORF">EQU24_08625</name>
</gene>
<name>A0A4P9UY29_METBY</name>
<accession>A0A4P9UY29</accession>
<dbReference type="AlphaFoldDB" id="A0A4P9UY29"/>